<evidence type="ECO:0000313" key="2">
    <source>
        <dbReference type="EMBL" id="QZN99312.1"/>
    </source>
</evidence>
<keyword evidence="1" id="KW-0472">Membrane</keyword>
<sequence length="243" mass="26743">MTDSNAFFRFIWRMNALVIFGLALLSLLAVVYWVVELVGPRARNVVEISSAGEKDAPAREPARELKVGGFQPSGPSVFEAPLLRASSSRKRPALSSGFKGGEDQIALNVVFFNTQTGEIKRVFPTDSGLVLRRHAVRFSEKDDPVAHLYVYVPADSNGDKLLTDDDAKRVVMVRPDGGSMITLAEGVDEFDRADETNYGSMLVKADAPKLRCFVRKYDETRFLEVDLATFTVTSGPVVALPKL</sequence>
<feature type="transmembrane region" description="Helical" evidence="1">
    <location>
        <begin position="12"/>
        <end position="35"/>
    </location>
</feature>
<dbReference type="RefSeq" id="WP_261402364.1">
    <property type="nucleotide sequence ID" value="NZ_CP081869.1"/>
</dbReference>
<name>A0A9E6UH16_9HYPH</name>
<organism evidence="2 3">
    <name type="scientific">Chenggangzhangella methanolivorans</name>
    <dbReference type="NCBI Taxonomy" id="1437009"/>
    <lineage>
        <taxon>Bacteria</taxon>
        <taxon>Pseudomonadati</taxon>
        <taxon>Pseudomonadota</taxon>
        <taxon>Alphaproteobacteria</taxon>
        <taxon>Hyphomicrobiales</taxon>
        <taxon>Methylopilaceae</taxon>
        <taxon>Chenggangzhangella</taxon>
    </lineage>
</organism>
<evidence type="ECO:0000256" key="1">
    <source>
        <dbReference type="SAM" id="Phobius"/>
    </source>
</evidence>
<proteinExistence type="predicted"/>
<gene>
    <name evidence="2" type="ORF">K6K41_21370</name>
</gene>
<dbReference type="AlphaFoldDB" id="A0A9E6UH16"/>
<keyword evidence="3" id="KW-1185">Reference proteome</keyword>
<protein>
    <submittedName>
        <fullName evidence="2">Uncharacterized protein</fullName>
    </submittedName>
</protein>
<keyword evidence="1" id="KW-1133">Transmembrane helix</keyword>
<accession>A0A9E6UH16</accession>
<dbReference type="Proteomes" id="UP000825701">
    <property type="component" value="Chromosome"/>
</dbReference>
<keyword evidence="1" id="KW-0812">Transmembrane</keyword>
<reference evidence="2" key="1">
    <citation type="submission" date="2021-08" db="EMBL/GenBank/DDBJ databases">
        <authorList>
            <person name="Zhang H."/>
            <person name="Xu M."/>
            <person name="Yu Z."/>
            <person name="Yang L."/>
            <person name="Cai Y."/>
        </authorList>
    </citation>
    <scope>NUCLEOTIDE SEQUENCE</scope>
    <source>
        <strain evidence="2">CHL1</strain>
    </source>
</reference>
<evidence type="ECO:0000313" key="3">
    <source>
        <dbReference type="Proteomes" id="UP000825701"/>
    </source>
</evidence>
<dbReference type="KEGG" id="cmet:K6K41_21370"/>
<dbReference type="EMBL" id="CP081869">
    <property type="protein sequence ID" value="QZN99312.1"/>
    <property type="molecule type" value="Genomic_DNA"/>
</dbReference>